<accession>A0AAV4MMU2</accession>
<protein>
    <submittedName>
        <fullName evidence="2">Uncharacterized protein</fullName>
    </submittedName>
</protein>
<dbReference type="Proteomes" id="UP001054837">
    <property type="component" value="Unassembled WGS sequence"/>
</dbReference>
<proteinExistence type="predicted"/>
<gene>
    <name evidence="2" type="primary">L345_15829</name>
    <name evidence="2" type="ORF">CDAR_72401</name>
</gene>
<feature type="compositionally biased region" description="Basic and acidic residues" evidence="1">
    <location>
        <begin position="91"/>
        <end position="108"/>
    </location>
</feature>
<sequence length="179" mass="19342">MSTDQKMRITISEFRERSDIWDSGGRWPRREKESGIPSLGFKKLESLDDLVGLEAGHEDVKEPEADEEYDGGQLVAHRSPQLPPDQGTASQHEHRAADEGAHAEHGDGEGQVARVDLELSAVGDMVQCRYGPGDADTQKHIDSIAASYIPDGGVGVLVVHGGHLAGEGVCGDSHKREKK</sequence>
<evidence type="ECO:0000256" key="1">
    <source>
        <dbReference type="SAM" id="MobiDB-lite"/>
    </source>
</evidence>
<name>A0AAV4MMU2_9ARAC</name>
<dbReference type="AlphaFoldDB" id="A0AAV4MMU2"/>
<evidence type="ECO:0000313" key="3">
    <source>
        <dbReference type="Proteomes" id="UP001054837"/>
    </source>
</evidence>
<dbReference type="EMBL" id="BPLQ01000562">
    <property type="protein sequence ID" value="GIX72852.1"/>
    <property type="molecule type" value="Genomic_DNA"/>
</dbReference>
<reference evidence="2 3" key="1">
    <citation type="submission" date="2021-06" db="EMBL/GenBank/DDBJ databases">
        <title>Caerostris darwini draft genome.</title>
        <authorList>
            <person name="Kono N."/>
            <person name="Arakawa K."/>
        </authorList>
    </citation>
    <scope>NUCLEOTIDE SEQUENCE [LARGE SCALE GENOMIC DNA]</scope>
</reference>
<keyword evidence="3" id="KW-1185">Reference proteome</keyword>
<comment type="caution">
    <text evidence="2">The sequence shown here is derived from an EMBL/GenBank/DDBJ whole genome shotgun (WGS) entry which is preliminary data.</text>
</comment>
<evidence type="ECO:0000313" key="2">
    <source>
        <dbReference type="EMBL" id="GIX72852.1"/>
    </source>
</evidence>
<organism evidence="2 3">
    <name type="scientific">Caerostris darwini</name>
    <dbReference type="NCBI Taxonomy" id="1538125"/>
    <lineage>
        <taxon>Eukaryota</taxon>
        <taxon>Metazoa</taxon>
        <taxon>Ecdysozoa</taxon>
        <taxon>Arthropoda</taxon>
        <taxon>Chelicerata</taxon>
        <taxon>Arachnida</taxon>
        <taxon>Araneae</taxon>
        <taxon>Araneomorphae</taxon>
        <taxon>Entelegynae</taxon>
        <taxon>Araneoidea</taxon>
        <taxon>Araneidae</taxon>
        <taxon>Caerostris</taxon>
    </lineage>
</organism>
<feature type="region of interest" description="Disordered" evidence="1">
    <location>
        <begin position="54"/>
        <end position="111"/>
    </location>
</feature>